<feature type="compositionally biased region" description="Basic and acidic residues" evidence="1">
    <location>
        <begin position="2852"/>
        <end position="2861"/>
    </location>
</feature>
<feature type="transmembrane region" description="Helical" evidence="2">
    <location>
        <begin position="862"/>
        <end position="886"/>
    </location>
</feature>
<sequence>MAEVLKPKPVGWDGMHDHWWQWVLIGIILGSVCIGTIYIVYSVIARSIDHFKNRPIPNIVPPQIASHLEGLAQSSPRLASTQPTSKKPSSFGVYLGSFSIPPTKAESRILSQWELLILDPLQVGAVDAAADAGGAQVLGRLDLSRILATDDDVKMCLDKIFNVLVRTFKGTAFGGVLFAEWEGRFIPPVLRQLLILVNSLGLRIYLETAAPDFLQDGTVLQNEAIAGLVIKNASIMPNGEKRDYFEMTNLQKTVKAFVSESCLRDFVVMAWETIDDQATLANSVVKRSVQWCSFYSAITWIGPKAALTDAALNVPVVEPLGAFEWLKDDKVMKLHDIWRGNPEVVAKPVSHESWRPLFPLFHGVPRALDSAEAGEADHEQLKLALHDPPEWTEQIGRRGNPLSVSASGHEYNSLGCFPLGFDASPIAFAEILQSQHRLKGLALLHPVAQQKLQNIGTLYRRFHEKHLTSHGAHPPQIVAAVKELATLATNNFLKVHLGLDSGFRKNAEIRFWAVYQADSEGLEIYVSKNAQGLAGTILHTFLSSRGFPRHQCFHIEAALAEWSRDTVEPSGLPRRWVQDIEVLTPEERLLLLQHLSLSDAEDILLARLRAHLRVQLLDVPSMAQLKELNTVGFLNGNVSVRDLIKSRIAWYREQGCQYPELSKALAMFLDVDTQFTHILKHRREDQLNQVTATLESIVVKGSIDAYADMLALAIFCAARKGAFDEVYMEVTDRNPLFNDQSDQAAAFAESFALGSRCEAYFDVAPSIFGKLLSDRYRAYYDKKQPPSWVNGAPALATAYAGAQIDCNPDDTVKPLPGFQRFTFLSVFAIPALVDIILLTTTGRGLYLSAFMSFPEQQSATQALMVSLLLSGAIGTWISCGGSYYLISMAFSATNVFVLTRLIAGLAFTIAGAIIGFAAISGARGIHAGIIFALYLFALTAYLTLFAAVASFQFPGTAFLSGRKVIILCIPWLFVSPIITMFSGYDSIVYLSVIYVFIGLLLFGLRHIGSKWVTWFQRLRKTDDAEIKKWYISNKANGNEKVFGNMSDPAALKMAREALHHDVLAECGRGRFQKATKDQIVLELARDWSSTNFLLDWYCRYSDVPRPIPFSSSWNIQTKVALDTLCNAQKGIRLHSGFIHWRQAGDEVGCGILYFLVALLDKWIELVSGGNLLGLSAALNDEFRFAVGFGLAYYLIGAVLVDTKASHLHALVNKVEPAGIKTAKEIRAHQKREVRQKRRLYWTTLGKFLGWHVWGLAFSTALIWAFQSSLEAMIMFGAYVIAYTGLLWYQYTKIFSGPHALKPLLISVGLALPLGVALKRVFPDFMYTSVAALAFGTWTCAILSMWTAQIGMPKRVDSPVELGRTFHAYTTPWADPDWSQQELQTTYDNLSSVPAEARYKLDPTMHPGIEVKALVRNFKDDQRLVDAFPDAAHLVNWSIEAWENGNVALELVPQSHLGPGLRAISCATEGCLRIVIGAGGGVDQLVDVKRNCQIVAETLIHSVAEALLQIPHDYAILTESLISPDITQNVKMQLHEESDSSLVNRWARRQLLKQLCLGFQCDTDWDRLPKEIRGVLLKRCLGEYCRLSESQWQWLTASLCRFDTPDLNVHVARCNLGAAVAVNILDYAPTVGIEGGIAKESQTKDSIAHVSTKLTFLKKPFSYLYHTLGTGIKFFVIAMVAEPEFQREFDYSMSRKPAAFRVPMVFLLNGIWTYARFMQNLGLSFFLFHNRPDVQRLWEEAKGMSIALKRNRVLIHSQSGTFTAFRHNEPNGGFKLYHYQGVHKSEPEGTAKLRTISTYSKDLLLDIREEFDGAKLTNEYHYDYQTPAKRALKLSKGVHAKLPIGRRCIRGQNNLQSVQFNRKGLIEAGSYMKDGNLIRFKLHYRKNTRFGDELLRAEFVLAHISCTVSWCAPPKRHPEKIERWIPHSKITEATFVQGPDVYESKWLYDHKFHPTIFTTLNGQKVKTPPMIEFDYLDVLKKPKDTAFIHDNPLFYCDSLNSNVFSRWLGLSKQRFPVSTSRSRSQLWKAWKERKDLDGVMVRWMDDRLLRRDKVLRPYWAARNRGNLVAAKKYLDLRADAIMASADLDDDVSSWTPLAFKISDLFNFGPGGDAVVHTRSKDVGFDTAKTLHVMAADNGTWPNEGGGVSACRRDMINSLKSIKWHMICESANDFGIPKHQTEQNVQSLKVIPLWGLDFLMPTHGLFKNRLDSEVDAILTDATDLDIKRNFIPTLTALVKGARARNLSTADVQQATRALVNLNTYFQDSRHWSQVWTSEMVKESWRDLWLTQEMPNAKPSAEWFDTELPTLGHLDTALDLWFRYLFIFSIPVPDKIPAVFQASHHSVSASYGVVCKIKRKCQLQIWDHAISWRETNLCLSSALCKLPPFVRNSLLGLMRMTSVLILHHADIILPCADFFNPGWEIEIGTSQGAIEHRNSFKRKIDPVVNGIVDMTSFSPVKEIKSKIPTVTMLSHVWYAKDIKTALLAADIIINEWGFDDYHLDIYGAIDKAPTYSTECQEIIASKSLRGQVRLCGTANPMKVLENTWLFLNSSLSEGLPLALGEAALTGAPVVCTDVGASLRVLSDPDDFSRYSAVVAPNDARALAKAQINLLALTGEWSRYAEDTEPAPTLSFEPTREEVVAIQKRMYDKSEQRRKLGMMTRNIVQKSFSGERYLREHEQMLWIGKARKLMASRVTGEHENQQDVAHAIDLSAPPDEEVITIPRSAVHSWRSSAASGMSSAFTTLSNFPMLENGRPVSIRSNSAMSQSSNDEALPRLNPGRLPVFAPRDGNGRMSTMSARSVRYSAIYSALSPRDSSMSGRDSLMSGWGTPRGHSRPGSRAVSPGASPMLRPVRPDDARLYRNSDVSLL</sequence>
<feature type="transmembrane region" description="Helical" evidence="2">
    <location>
        <begin position="963"/>
        <end position="981"/>
    </location>
</feature>
<dbReference type="RefSeq" id="XP_007803304.1">
    <property type="nucleotide sequence ID" value="XM_007805113.1"/>
</dbReference>
<dbReference type="OMA" id="KVERWIP"/>
<feature type="transmembrane region" description="Helical" evidence="2">
    <location>
        <begin position="20"/>
        <end position="44"/>
    </location>
</feature>
<dbReference type="HOGENOM" id="CLU_000654_0_0_1"/>
<evidence type="ECO:0000256" key="1">
    <source>
        <dbReference type="SAM" id="MobiDB-lite"/>
    </source>
</evidence>
<keyword evidence="2" id="KW-0812">Transmembrane</keyword>
<feature type="transmembrane region" description="Helical" evidence="2">
    <location>
        <begin position="821"/>
        <end position="842"/>
    </location>
</feature>
<dbReference type="SUPFAM" id="SSF53756">
    <property type="entry name" value="UDP-Glycosyltransferase/glycogen phosphorylase"/>
    <property type="match status" value="1"/>
</dbReference>
<evidence type="ECO:0008006" key="5">
    <source>
        <dbReference type="Google" id="ProtNLM"/>
    </source>
</evidence>
<feature type="transmembrane region" description="Helical" evidence="2">
    <location>
        <begin position="1324"/>
        <end position="1345"/>
    </location>
</feature>
<evidence type="ECO:0000313" key="3">
    <source>
        <dbReference type="EMBL" id="ERF71010.1"/>
    </source>
</evidence>
<name>U1HL56_ENDPU</name>
<keyword evidence="4" id="KW-1185">Reference proteome</keyword>
<dbReference type="GeneID" id="19238335"/>
<feature type="region of interest" description="Disordered" evidence="1">
    <location>
        <begin position="2812"/>
        <end position="2868"/>
    </location>
</feature>
<evidence type="ECO:0000256" key="2">
    <source>
        <dbReference type="SAM" id="Phobius"/>
    </source>
</evidence>
<feature type="transmembrane region" description="Helical" evidence="2">
    <location>
        <begin position="1239"/>
        <end position="1265"/>
    </location>
</feature>
<protein>
    <recommendedName>
        <fullName evidence="5">Glycosyl transferase</fullName>
    </recommendedName>
</protein>
<evidence type="ECO:0000313" key="4">
    <source>
        <dbReference type="Proteomes" id="UP000019373"/>
    </source>
</evidence>
<dbReference type="Gene3D" id="3.40.50.2000">
    <property type="entry name" value="Glycogen Phosphorylase B"/>
    <property type="match status" value="1"/>
</dbReference>
<gene>
    <name evidence="3" type="ORF">EPUS_03289</name>
</gene>
<keyword evidence="2" id="KW-0472">Membrane</keyword>
<feature type="transmembrane region" description="Helical" evidence="2">
    <location>
        <begin position="987"/>
        <end position="1007"/>
    </location>
</feature>
<accession>U1HL56</accession>
<proteinExistence type="predicted"/>
<dbReference type="Proteomes" id="UP000019373">
    <property type="component" value="Unassembled WGS sequence"/>
</dbReference>
<feature type="transmembrane region" description="Helical" evidence="2">
    <location>
        <begin position="1271"/>
        <end position="1288"/>
    </location>
</feature>
<dbReference type="Pfam" id="PF13692">
    <property type="entry name" value="Glyco_trans_1_4"/>
    <property type="match status" value="1"/>
</dbReference>
<feature type="compositionally biased region" description="Polar residues" evidence="1">
    <location>
        <begin position="2759"/>
        <end position="2770"/>
    </location>
</feature>
<dbReference type="OrthoDB" id="2582433at2759"/>
<dbReference type="PANTHER" id="PTHR12526:SF630">
    <property type="entry name" value="GLYCOSYLTRANSFERASE"/>
    <property type="match status" value="1"/>
</dbReference>
<dbReference type="eggNOG" id="ENOG502QUAK">
    <property type="taxonomic scope" value="Eukaryota"/>
</dbReference>
<organism evidence="3 4">
    <name type="scientific">Endocarpon pusillum (strain Z07020 / HMAS-L-300199)</name>
    <name type="common">Lichen-forming fungus</name>
    <dbReference type="NCBI Taxonomy" id="1263415"/>
    <lineage>
        <taxon>Eukaryota</taxon>
        <taxon>Fungi</taxon>
        <taxon>Dikarya</taxon>
        <taxon>Ascomycota</taxon>
        <taxon>Pezizomycotina</taxon>
        <taxon>Eurotiomycetes</taxon>
        <taxon>Chaetothyriomycetidae</taxon>
        <taxon>Verrucariales</taxon>
        <taxon>Verrucariaceae</taxon>
        <taxon>Endocarpon</taxon>
    </lineage>
</organism>
<dbReference type="PANTHER" id="PTHR12526">
    <property type="entry name" value="GLYCOSYLTRANSFERASE"/>
    <property type="match status" value="1"/>
</dbReference>
<feature type="region of interest" description="Disordered" evidence="1">
    <location>
        <begin position="2759"/>
        <end position="2793"/>
    </location>
</feature>
<dbReference type="EMBL" id="KE721267">
    <property type="protein sequence ID" value="ERF71010.1"/>
    <property type="molecule type" value="Genomic_DNA"/>
</dbReference>
<reference evidence="4" key="1">
    <citation type="journal article" date="2014" name="BMC Genomics">
        <title>Genome characteristics reveal the impact of lichenization on lichen-forming fungus Endocarpon pusillum Hedwig (Verrucariales, Ascomycota).</title>
        <authorList>
            <person name="Wang Y.-Y."/>
            <person name="Liu B."/>
            <person name="Zhang X.-Y."/>
            <person name="Zhou Q.-M."/>
            <person name="Zhang T."/>
            <person name="Li H."/>
            <person name="Yu Y.-F."/>
            <person name="Zhang X.-L."/>
            <person name="Hao X.-Y."/>
            <person name="Wang M."/>
            <person name="Wang L."/>
            <person name="Wei J.-C."/>
        </authorList>
    </citation>
    <scope>NUCLEOTIDE SEQUENCE [LARGE SCALE GENOMIC DNA]</scope>
    <source>
        <strain evidence="4">Z07020 / HMAS-L-300199</strain>
    </source>
</reference>
<feature type="transmembrane region" description="Helical" evidence="2">
    <location>
        <begin position="925"/>
        <end position="951"/>
    </location>
</feature>
<feature type="transmembrane region" description="Helical" evidence="2">
    <location>
        <begin position="898"/>
        <end position="919"/>
    </location>
</feature>
<keyword evidence="2" id="KW-1133">Transmembrane helix</keyword>